<dbReference type="Proteomes" id="UP001390339">
    <property type="component" value="Unassembled WGS sequence"/>
</dbReference>
<dbReference type="InterPro" id="IPR027417">
    <property type="entry name" value="P-loop_NTPase"/>
</dbReference>
<dbReference type="Pfam" id="PF00005">
    <property type="entry name" value="ABC_tran"/>
    <property type="match status" value="1"/>
</dbReference>
<dbReference type="PROSITE" id="PS50929">
    <property type="entry name" value="ABC_TM1F"/>
    <property type="match status" value="1"/>
</dbReference>
<dbReference type="PROSITE" id="PS50893">
    <property type="entry name" value="ABC_TRANSPORTER_2"/>
    <property type="match status" value="1"/>
</dbReference>
<organism evidence="13 14">
    <name type="scientific">Apiospora arundinis</name>
    <dbReference type="NCBI Taxonomy" id="335852"/>
    <lineage>
        <taxon>Eukaryota</taxon>
        <taxon>Fungi</taxon>
        <taxon>Dikarya</taxon>
        <taxon>Ascomycota</taxon>
        <taxon>Pezizomycotina</taxon>
        <taxon>Sordariomycetes</taxon>
        <taxon>Xylariomycetidae</taxon>
        <taxon>Amphisphaeriales</taxon>
        <taxon>Apiosporaceae</taxon>
        <taxon>Apiospora</taxon>
    </lineage>
</organism>
<keyword evidence="3 9" id="KW-0812">Transmembrane</keyword>
<dbReference type="Gene3D" id="3.40.50.300">
    <property type="entry name" value="P-loop containing nucleotide triphosphate hydrolases"/>
    <property type="match status" value="1"/>
</dbReference>
<protein>
    <submittedName>
        <fullName evidence="13">ATP-dependent bile acid permease</fullName>
    </submittedName>
</protein>
<keyword evidence="4" id="KW-0677">Repeat</keyword>
<accession>A0ABR2I1A9</accession>
<feature type="transmembrane region" description="Helical" evidence="9">
    <location>
        <begin position="65"/>
        <end position="84"/>
    </location>
</feature>
<evidence type="ECO:0000256" key="7">
    <source>
        <dbReference type="ARBA" id="ARBA00022989"/>
    </source>
</evidence>
<feature type="domain" description="ABC transporter" evidence="11">
    <location>
        <begin position="160"/>
        <end position="391"/>
    </location>
</feature>
<sequence length="421" mass="45959">MGSMWFWILALCGFALQQLAALGTNLWIKEWAFQNDSNDSDGAMKRGSARVIVNNTTQATGMSPWYYLAGCAAICAAYAVITLARDMITLRGSLQASWKIYEHLFGSVLFAKFVFFRRHPLGQVTNRFSRDVGVVDQLLASFCVSARRGCRGSGRSGPRAHIYSIIQENLMSLERIVELKDVSLQVKAGERIAIVGRTGAGKSSLALTLLRGLELDPSSSIEIDGVDISTVPLSRLRGESITVIPQDDAQLFFGSTARQSLDSLSQHSDAEIDALLRSMQYPLDLDVAATEFSRGQRQVLCVARGLLRGSRVLVLDEATASVDHEADVAIQAGLRAHAKRAGITVITIAHRLLAIADYDRVVVLDGGRVVEEGRVRKLLLEEKIAFRERDDGDGGDGGKKALFRRLCEESGDFEAILDAAL</sequence>
<comment type="caution">
    <text evidence="13">The sequence shown here is derived from an EMBL/GenBank/DDBJ whole genome shotgun (WGS) entry which is preliminary data.</text>
</comment>
<keyword evidence="14" id="KW-1185">Reference proteome</keyword>
<comment type="subcellular location">
    <subcellularLocation>
        <location evidence="1">Membrane</location>
    </subcellularLocation>
</comment>
<dbReference type="InterPro" id="IPR036640">
    <property type="entry name" value="ABC1_TM_sf"/>
</dbReference>
<keyword evidence="2" id="KW-0813">Transport</keyword>
<feature type="signal peptide" evidence="10">
    <location>
        <begin position="1"/>
        <end position="21"/>
    </location>
</feature>
<dbReference type="InterPro" id="IPR011527">
    <property type="entry name" value="ABC1_TM_dom"/>
</dbReference>
<reference evidence="13 14" key="1">
    <citation type="journal article" date="2024" name="IMA Fungus">
        <title>Apiospora arundinis, a panoply of carbohydrate-active enzymes and secondary metabolites.</title>
        <authorList>
            <person name="Sorensen T."/>
            <person name="Petersen C."/>
            <person name="Muurmann A.T."/>
            <person name="Christiansen J.V."/>
            <person name="Brundto M.L."/>
            <person name="Overgaard C.K."/>
            <person name="Boysen A.T."/>
            <person name="Wollenberg R.D."/>
            <person name="Larsen T.O."/>
            <person name="Sorensen J.L."/>
            <person name="Nielsen K.L."/>
            <person name="Sondergaard T.E."/>
        </authorList>
    </citation>
    <scope>NUCLEOTIDE SEQUENCE [LARGE SCALE GENOMIC DNA]</scope>
    <source>
        <strain evidence="13 14">AAU 773</strain>
    </source>
</reference>
<keyword evidence="6" id="KW-0067">ATP-binding</keyword>
<dbReference type="PANTHER" id="PTHR24223:SF353">
    <property type="entry name" value="ABC TRANSPORTER ATP-BINDING PROTEIN_PERMEASE VMR1-RELATED"/>
    <property type="match status" value="1"/>
</dbReference>
<dbReference type="Gene3D" id="1.20.1560.10">
    <property type="entry name" value="ABC transporter type 1, transmembrane domain"/>
    <property type="match status" value="1"/>
</dbReference>
<evidence type="ECO:0000256" key="5">
    <source>
        <dbReference type="ARBA" id="ARBA00022741"/>
    </source>
</evidence>
<gene>
    <name evidence="13" type="ORF">PGQ11_012052</name>
</gene>
<evidence type="ECO:0000256" key="3">
    <source>
        <dbReference type="ARBA" id="ARBA00022692"/>
    </source>
</evidence>
<evidence type="ECO:0000256" key="1">
    <source>
        <dbReference type="ARBA" id="ARBA00004370"/>
    </source>
</evidence>
<dbReference type="InterPro" id="IPR003439">
    <property type="entry name" value="ABC_transporter-like_ATP-bd"/>
</dbReference>
<evidence type="ECO:0000313" key="14">
    <source>
        <dbReference type="Proteomes" id="UP001390339"/>
    </source>
</evidence>
<evidence type="ECO:0000256" key="2">
    <source>
        <dbReference type="ARBA" id="ARBA00022448"/>
    </source>
</evidence>
<dbReference type="InterPro" id="IPR003593">
    <property type="entry name" value="AAA+_ATPase"/>
</dbReference>
<feature type="chain" id="PRO_5045207579" evidence="10">
    <location>
        <begin position="22"/>
        <end position="421"/>
    </location>
</feature>
<proteinExistence type="predicted"/>
<dbReference type="SUPFAM" id="SSF90123">
    <property type="entry name" value="ABC transporter transmembrane region"/>
    <property type="match status" value="1"/>
</dbReference>
<evidence type="ECO:0000256" key="4">
    <source>
        <dbReference type="ARBA" id="ARBA00022737"/>
    </source>
</evidence>
<dbReference type="Pfam" id="PF00664">
    <property type="entry name" value="ABC_membrane"/>
    <property type="match status" value="1"/>
</dbReference>
<evidence type="ECO:0000256" key="6">
    <source>
        <dbReference type="ARBA" id="ARBA00022840"/>
    </source>
</evidence>
<dbReference type="SMART" id="SM00382">
    <property type="entry name" value="AAA"/>
    <property type="match status" value="1"/>
</dbReference>
<evidence type="ECO:0000259" key="12">
    <source>
        <dbReference type="PROSITE" id="PS50929"/>
    </source>
</evidence>
<keyword evidence="5" id="KW-0547">Nucleotide-binding</keyword>
<dbReference type="SUPFAM" id="SSF52540">
    <property type="entry name" value="P-loop containing nucleoside triphosphate hydrolases"/>
    <property type="match status" value="1"/>
</dbReference>
<name>A0ABR2I1A9_9PEZI</name>
<keyword evidence="10" id="KW-0732">Signal</keyword>
<feature type="domain" description="ABC transmembrane type-1" evidence="12">
    <location>
        <begin position="8"/>
        <end position="141"/>
    </location>
</feature>
<dbReference type="EMBL" id="JAPCWZ010000007">
    <property type="protein sequence ID" value="KAK8856140.1"/>
    <property type="molecule type" value="Genomic_DNA"/>
</dbReference>
<evidence type="ECO:0000256" key="8">
    <source>
        <dbReference type="ARBA" id="ARBA00023136"/>
    </source>
</evidence>
<dbReference type="PANTHER" id="PTHR24223">
    <property type="entry name" value="ATP-BINDING CASSETTE SUB-FAMILY C"/>
    <property type="match status" value="1"/>
</dbReference>
<evidence type="ECO:0000256" key="10">
    <source>
        <dbReference type="SAM" id="SignalP"/>
    </source>
</evidence>
<keyword evidence="7 9" id="KW-1133">Transmembrane helix</keyword>
<evidence type="ECO:0000259" key="11">
    <source>
        <dbReference type="PROSITE" id="PS50893"/>
    </source>
</evidence>
<evidence type="ECO:0000313" key="13">
    <source>
        <dbReference type="EMBL" id="KAK8856140.1"/>
    </source>
</evidence>
<evidence type="ECO:0000256" key="9">
    <source>
        <dbReference type="SAM" id="Phobius"/>
    </source>
</evidence>
<keyword evidence="8 9" id="KW-0472">Membrane</keyword>
<dbReference type="InterPro" id="IPR050173">
    <property type="entry name" value="ABC_transporter_C-like"/>
</dbReference>